<dbReference type="PeptideAtlas" id="Q21350"/>
<feature type="domain" description="AAA+ ATPase" evidence="6">
    <location>
        <begin position="329"/>
        <end position="482"/>
    </location>
</feature>
<dbReference type="PIR" id="T23478">
    <property type="entry name" value="T23478"/>
</dbReference>
<proteinExistence type="evidence at protein level"/>
<evidence type="ECO:0000256" key="4">
    <source>
        <dbReference type="SAM" id="Coils"/>
    </source>
</evidence>
<dbReference type="GO" id="GO:0005634">
    <property type="term" value="C:nucleus"/>
    <property type="evidence" value="ECO:0000318"/>
    <property type="project" value="GO_Central"/>
</dbReference>
<dbReference type="STRING" id="6239.K08F4.1.4"/>
<dbReference type="RefSeq" id="NP_501841.1">
    <property type="nucleotide sequence ID" value="NM_069440.7"/>
</dbReference>
<dbReference type="UCSC" id="K08F4.1.2">
    <property type="organism name" value="c. elegans"/>
</dbReference>
<dbReference type="CDD" id="cd00009">
    <property type="entry name" value="AAA"/>
    <property type="match status" value="1"/>
</dbReference>
<dbReference type="PRO" id="PR:Q21350"/>
<feature type="region of interest" description="Disordered" evidence="5">
    <location>
        <begin position="238"/>
        <end position="259"/>
    </location>
</feature>
<dbReference type="SMR" id="Q21350"/>
<dbReference type="InterPro" id="IPR047854">
    <property type="entry name" value="RFC_lid"/>
</dbReference>
<accession>Q21350</accession>
<dbReference type="WormBase" id="K08F4.1">
    <property type="protein sequence ID" value="CE06149"/>
    <property type="gene ID" value="WBGene00010676"/>
    <property type="gene designation" value="ctf-18"/>
</dbReference>
<dbReference type="OMA" id="NDMRHSI"/>
<evidence type="ECO:0000256" key="5">
    <source>
        <dbReference type="SAM" id="MobiDB-lite"/>
    </source>
</evidence>
<dbReference type="EMBL" id="BX284604">
    <property type="protein sequence ID" value="CAA93081.1"/>
    <property type="molecule type" value="Genomic_DNA"/>
</dbReference>
<dbReference type="PhylomeDB" id="Q21350"/>
<dbReference type="PaxDb" id="6239-K08F4.1.2"/>
<dbReference type="InterPro" id="IPR027417">
    <property type="entry name" value="P-loop_NTPase"/>
</dbReference>
<evidence type="ECO:0000256" key="2">
    <source>
        <dbReference type="ARBA" id="ARBA00022741"/>
    </source>
</evidence>
<keyword evidence="4" id="KW-0175">Coiled coil</keyword>
<dbReference type="GeneID" id="177879"/>
<dbReference type="GO" id="GO:0016887">
    <property type="term" value="F:ATP hydrolysis activity"/>
    <property type="evidence" value="ECO:0007669"/>
    <property type="project" value="InterPro"/>
</dbReference>
<dbReference type="InterPro" id="IPR003959">
    <property type="entry name" value="ATPase_AAA_core"/>
</dbReference>
<dbReference type="CDD" id="cd18140">
    <property type="entry name" value="HLD_clamp_RFC"/>
    <property type="match status" value="1"/>
</dbReference>
<evidence type="ECO:0000313" key="7">
    <source>
        <dbReference type="EMBL" id="CAA93081.1"/>
    </source>
</evidence>
<protein>
    <submittedName>
        <fullName evidence="7">AAA+ ATPase domain-containing protein</fullName>
    </submittedName>
</protein>
<dbReference type="SMART" id="SM00382">
    <property type="entry name" value="AAA"/>
    <property type="match status" value="1"/>
</dbReference>
<dbReference type="Bgee" id="WBGene00010676">
    <property type="expression patterns" value="Expressed in germ line (C elegans) and 4 other cell types or tissues"/>
</dbReference>
<organism evidence="7 8">
    <name type="scientific">Caenorhabditis elegans</name>
    <dbReference type="NCBI Taxonomy" id="6239"/>
    <lineage>
        <taxon>Eukaryota</taxon>
        <taxon>Metazoa</taxon>
        <taxon>Ecdysozoa</taxon>
        <taxon>Nematoda</taxon>
        <taxon>Chromadorea</taxon>
        <taxon>Rhabditida</taxon>
        <taxon>Rhabditina</taxon>
        <taxon>Rhabditomorpha</taxon>
        <taxon>Rhabditoidea</taxon>
        <taxon>Rhabditidae</taxon>
        <taxon>Peloderinae</taxon>
        <taxon>Caenorhabditis</taxon>
    </lineage>
</organism>
<feature type="coiled-coil region" evidence="4">
    <location>
        <begin position="97"/>
        <end position="124"/>
    </location>
</feature>
<dbReference type="Pfam" id="PF00004">
    <property type="entry name" value="AAA"/>
    <property type="match status" value="1"/>
</dbReference>
<reference evidence="7 8" key="1">
    <citation type="journal article" date="1998" name="Science">
        <title>Genome sequence of the nematode C. elegans: a platform for investigating biology.</title>
        <authorList>
            <consortium name="The C. elegans sequencing consortium"/>
            <person name="Sulson J.E."/>
            <person name="Waterston R."/>
        </authorList>
    </citation>
    <scope>NUCLEOTIDE SEQUENCE [LARGE SCALE GENOMIC DNA]</scope>
    <source>
        <strain evidence="7 8">Bristol N2</strain>
    </source>
</reference>
<evidence type="ECO:0000313" key="9">
    <source>
        <dbReference type="WormBase" id="K08F4.1"/>
    </source>
</evidence>
<keyword evidence="3" id="KW-0067">ATP-binding</keyword>
<dbReference type="FunCoup" id="Q21350">
    <property type="interactions" value="2082"/>
</dbReference>
<dbReference type="AGR" id="WB:WBGene00010676"/>
<keyword evidence="2" id="KW-0547">Nucleotide-binding</keyword>
<dbReference type="SUPFAM" id="SSF52540">
    <property type="entry name" value="P-loop containing nucleoside triphosphate hydrolases"/>
    <property type="match status" value="1"/>
</dbReference>
<evidence type="ECO:0000259" key="6">
    <source>
        <dbReference type="SMART" id="SM00382"/>
    </source>
</evidence>
<dbReference type="PANTHER" id="PTHR23389:SF3">
    <property type="entry name" value="CHROMOSOME TRANSMISSION FIDELITY PROTEIN 18 HOMOLOG"/>
    <property type="match status" value="1"/>
</dbReference>
<keyword evidence="10" id="KW-1267">Proteomics identification</keyword>
<dbReference type="GO" id="GO:0005524">
    <property type="term" value="F:ATP binding"/>
    <property type="evidence" value="ECO:0007669"/>
    <property type="project" value="UniProtKB-KW"/>
</dbReference>
<name>Q21350_CAEEL</name>
<dbReference type="Reactome" id="R-CEL-174411">
    <property type="pathway name" value="Polymerase switching on the C-strand of the telomere"/>
</dbReference>
<keyword evidence="8" id="KW-1185">Reference proteome</keyword>
<dbReference type="KEGG" id="cel:CELE_K08F4.1"/>
<gene>
    <name evidence="7 9" type="primary">ctf-18</name>
    <name evidence="7" type="ORF">CELE_K08F4.1</name>
    <name evidence="9" type="ORF">K08F4.1</name>
</gene>
<dbReference type="GO" id="GO:0006260">
    <property type="term" value="P:DNA replication"/>
    <property type="evidence" value="ECO:0007669"/>
    <property type="project" value="UniProtKB-KW"/>
</dbReference>
<dbReference type="GO" id="GO:0003677">
    <property type="term" value="F:DNA binding"/>
    <property type="evidence" value="ECO:0000318"/>
    <property type="project" value="GO_Central"/>
</dbReference>
<dbReference type="Gene3D" id="1.10.8.60">
    <property type="match status" value="1"/>
</dbReference>
<keyword evidence="1" id="KW-0235">DNA replication</keyword>
<dbReference type="OrthoDB" id="2195431at2759"/>
<sequence length="850" mass="96892">MDDDYNVLHSGFADDDGQLEYPDDEDQLAVVPNGDSENQRINEVRNALEEVGYGKRKRRLNEVEDVFDQYGRRSHPMDWHMRMETVSSEVLQKSQVNAVKRRALESLEQKINEAAAQAERKMNENHHSNAFDDFQSGEQTISSLCELEMERRYRRRQEIMRNPVTDGSPWIGISDVVNGQRFYIRTFRDDRLSVPLVESITQQATRSRVGFRAFQSICQESERLSKLKEESRVKEQEAEFSRMLKETETPSEYENNKSHPESSLWVNKYEAKNFSDLLSDSTVNRNILTWLKMWDECVFHQKVDDLLASLGEKEREVLHMDNGKIRRPSSKMLLLSGPAGLGKSTLARIVARQAGYSTIDVNASDARTVADLNKVLEGAVKTSRTLDADQRPACLILDEIDGTPIDTIRHLVRCIQATGKKAIRRPIIGICNNLYTPALRDLRGVAWCVQLVATKQDVLAKRLEEICDRERLRCDLSTLRKLCELCANDMRHSINTLQWVAVAARKSNRAIGMKLIHEVIEKEKGGSASIFEHWSSILELSKHTDAKGGIKSVRERIFDIERISADHGGEERFVSGLHANYLVTLPIGVIRKASTWFLFYDDIQKIVHSLQNWSVLKYVFSFFVSLHLNIATHARVPIAYPQLEQNIFQKTKESEETISAVRSCGQSTRGAPKKELLLDILPFIVNIVQPPIKPMNESLYNQRELATFNQTVSIMCDYGLTYTATMVKDQVNWLFTPSIDILTMFPLDGPKRPYLANATRQMIAHKITLMRVRLTESTSNTERISTNADKIKAIVESESKKKKRLSAGAMKRLHNGRLTDIVFNHQDGDSSAVKKKVTMQQLNSILFGDS</sequence>
<dbReference type="InParanoid" id="Q21350"/>
<dbReference type="Proteomes" id="UP000001940">
    <property type="component" value="Chromosome IV"/>
</dbReference>
<dbReference type="Gene3D" id="3.40.50.300">
    <property type="entry name" value="P-loop containing nucleotide triphosphate hydrolases"/>
    <property type="match status" value="1"/>
</dbReference>
<dbReference type="HOGENOM" id="CLU_004894_4_0_1"/>
<dbReference type="eggNOG" id="KOG1969">
    <property type="taxonomic scope" value="Eukaryota"/>
</dbReference>
<evidence type="ECO:0000313" key="8">
    <source>
        <dbReference type="Proteomes" id="UP000001940"/>
    </source>
</evidence>
<evidence type="ECO:0007829" key="10">
    <source>
        <dbReference type="PeptideAtlas" id="Q21350"/>
    </source>
</evidence>
<dbReference type="PANTHER" id="PTHR23389">
    <property type="entry name" value="CHROMOSOME TRANSMISSION FIDELITY FACTOR 18"/>
    <property type="match status" value="1"/>
</dbReference>
<dbReference type="AlphaFoldDB" id="Q21350"/>
<evidence type="ECO:0000256" key="3">
    <source>
        <dbReference type="ARBA" id="ARBA00022840"/>
    </source>
</evidence>
<dbReference type="InterPro" id="IPR003593">
    <property type="entry name" value="AAA+_ATPase"/>
</dbReference>
<evidence type="ECO:0000256" key="1">
    <source>
        <dbReference type="ARBA" id="ARBA00022705"/>
    </source>
</evidence>
<dbReference type="CTD" id="177879"/>